<organism evidence="1">
    <name type="scientific">Arundo donax</name>
    <name type="common">Giant reed</name>
    <name type="synonym">Donax arundinaceus</name>
    <dbReference type="NCBI Taxonomy" id="35708"/>
    <lineage>
        <taxon>Eukaryota</taxon>
        <taxon>Viridiplantae</taxon>
        <taxon>Streptophyta</taxon>
        <taxon>Embryophyta</taxon>
        <taxon>Tracheophyta</taxon>
        <taxon>Spermatophyta</taxon>
        <taxon>Magnoliopsida</taxon>
        <taxon>Liliopsida</taxon>
        <taxon>Poales</taxon>
        <taxon>Poaceae</taxon>
        <taxon>PACMAD clade</taxon>
        <taxon>Arundinoideae</taxon>
        <taxon>Arundineae</taxon>
        <taxon>Arundo</taxon>
    </lineage>
</organism>
<dbReference type="AlphaFoldDB" id="A0A0A9DB06"/>
<sequence length="39" mass="4554">MHICFSSSTIQQTVRSTFKPQAQKYGKIHWVLLTYLLQA</sequence>
<reference evidence="1" key="2">
    <citation type="journal article" date="2015" name="Data Brief">
        <title>Shoot transcriptome of the giant reed, Arundo donax.</title>
        <authorList>
            <person name="Barrero R.A."/>
            <person name="Guerrero F.D."/>
            <person name="Moolhuijzen P."/>
            <person name="Goolsby J.A."/>
            <person name="Tidwell J."/>
            <person name="Bellgard S.E."/>
            <person name="Bellgard M.I."/>
        </authorList>
    </citation>
    <scope>NUCLEOTIDE SEQUENCE</scope>
    <source>
        <tissue evidence="1">Shoot tissue taken approximately 20 cm above the soil surface</tissue>
    </source>
</reference>
<accession>A0A0A9DB06</accession>
<evidence type="ECO:0000313" key="1">
    <source>
        <dbReference type="EMBL" id="JAD83873.1"/>
    </source>
</evidence>
<dbReference type="EMBL" id="GBRH01214022">
    <property type="protein sequence ID" value="JAD83873.1"/>
    <property type="molecule type" value="Transcribed_RNA"/>
</dbReference>
<reference evidence="1" key="1">
    <citation type="submission" date="2014-09" db="EMBL/GenBank/DDBJ databases">
        <authorList>
            <person name="Magalhaes I.L.F."/>
            <person name="Oliveira U."/>
            <person name="Santos F.R."/>
            <person name="Vidigal T.H.D.A."/>
            <person name="Brescovit A.D."/>
            <person name="Santos A.J."/>
        </authorList>
    </citation>
    <scope>NUCLEOTIDE SEQUENCE</scope>
    <source>
        <tissue evidence="1">Shoot tissue taken approximately 20 cm above the soil surface</tissue>
    </source>
</reference>
<protein>
    <submittedName>
        <fullName evidence="1">CS26</fullName>
    </submittedName>
</protein>
<proteinExistence type="predicted"/>
<name>A0A0A9DB06_ARUDO</name>